<keyword evidence="6" id="KW-0206">Cytoskeleton</keyword>
<dbReference type="GO" id="GO:0005634">
    <property type="term" value="C:nucleus"/>
    <property type="evidence" value="ECO:0007669"/>
    <property type="project" value="UniProtKB-SubCell"/>
</dbReference>
<keyword evidence="7" id="KW-0539">Nucleus</keyword>
<feature type="compositionally biased region" description="Basic and acidic residues" evidence="8">
    <location>
        <begin position="380"/>
        <end position="393"/>
    </location>
</feature>
<dbReference type="Pfam" id="PF03941">
    <property type="entry name" value="INCENP_ARK-bind"/>
    <property type="match status" value="1"/>
</dbReference>
<evidence type="ECO:0000256" key="5">
    <source>
        <dbReference type="ARBA" id="ARBA00022829"/>
    </source>
</evidence>
<dbReference type="Gene3D" id="6.10.250.2990">
    <property type="match status" value="1"/>
</dbReference>
<feature type="compositionally biased region" description="Basic residues" evidence="8">
    <location>
        <begin position="63"/>
        <end position="76"/>
    </location>
</feature>
<feature type="compositionally biased region" description="Basic and acidic residues" evidence="8">
    <location>
        <begin position="157"/>
        <end position="195"/>
    </location>
</feature>
<keyword evidence="5" id="KW-0159">Chromosome partition</keyword>
<dbReference type="InterPro" id="IPR005635">
    <property type="entry name" value="Inner_centromere_prot_ARK-bd"/>
</dbReference>
<dbReference type="GeneID" id="19970363"/>
<accession>W2RZH9</accession>
<dbReference type="PANTHER" id="PTHR13142:SF1">
    <property type="entry name" value="INNER CENTROMERE PROTEIN"/>
    <property type="match status" value="1"/>
</dbReference>
<feature type="compositionally biased region" description="Polar residues" evidence="8">
    <location>
        <begin position="294"/>
        <end position="306"/>
    </location>
</feature>
<dbReference type="Proteomes" id="UP000030752">
    <property type="component" value="Unassembled WGS sequence"/>
</dbReference>
<feature type="compositionally biased region" description="Basic and acidic residues" evidence="8">
    <location>
        <begin position="423"/>
        <end position="442"/>
    </location>
</feature>
<feature type="compositionally biased region" description="Polar residues" evidence="8">
    <location>
        <begin position="696"/>
        <end position="717"/>
    </location>
</feature>
<feature type="domain" description="Inner centromere protein ARK-binding" evidence="9">
    <location>
        <begin position="987"/>
        <end position="1043"/>
    </location>
</feature>
<feature type="compositionally biased region" description="Polar residues" evidence="8">
    <location>
        <begin position="675"/>
        <end position="684"/>
    </location>
</feature>
<dbReference type="eggNOG" id="ENOG502S0AD">
    <property type="taxonomic scope" value="Eukaryota"/>
</dbReference>
<evidence type="ECO:0000256" key="7">
    <source>
        <dbReference type="ARBA" id="ARBA00023242"/>
    </source>
</evidence>
<evidence type="ECO:0000256" key="2">
    <source>
        <dbReference type="ARBA" id="ARBA00004186"/>
    </source>
</evidence>
<dbReference type="EMBL" id="KB822719">
    <property type="protein sequence ID" value="ETN41089.1"/>
    <property type="molecule type" value="Genomic_DNA"/>
</dbReference>
<feature type="compositionally biased region" description="Polar residues" evidence="8">
    <location>
        <begin position="92"/>
        <end position="101"/>
    </location>
</feature>
<feature type="compositionally biased region" description="Polar residues" evidence="8">
    <location>
        <begin position="941"/>
        <end position="981"/>
    </location>
</feature>
<dbReference type="OrthoDB" id="6123at2759"/>
<dbReference type="RefSeq" id="XP_008715598.1">
    <property type="nucleotide sequence ID" value="XM_008717376.1"/>
</dbReference>
<feature type="compositionally biased region" description="Low complexity" evidence="8">
    <location>
        <begin position="215"/>
        <end position="238"/>
    </location>
</feature>
<evidence type="ECO:0000256" key="1">
    <source>
        <dbReference type="ARBA" id="ARBA00004123"/>
    </source>
</evidence>
<gene>
    <name evidence="10" type="ORF">HMPREF1541_03024</name>
</gene>
<evidence type="ECO:0000256" key="4">
    <source>
        <dbReference type="ARBA" id="ARBA00022490"/>
    </source>
</evidence>
<evidence type="ECO:0000313" key="11">
    <source>
        <dbReference type="Proteomes" id="UP000030752"/>
    </source>
</evidence>
<feature type="region of interest" description="Disordered" evidence="8">
    <location>
        <begin position="61"/>
        <end position="514"/>
    </location>
</feature>
<evidence type="ECO:0000256" key="3">
    <source>
        <dbReference type="ARBA" id="ARBA00010042"/>
    </source>
</evidence>
<feature type="region of interest" description="Disordered" evidence="8">
    <location>
        <begin position="546"/>
        <end position="1013"/>
    </location>
</feature>
<dbReference type="STRING" id="1220924.W2RZH9"/>
<dbReference type="PANTHER" id="PTHR13142">
    <property type="entry name" value="INNER CENTROMERE PROTEIN"/>
    <property type="match status" value="1"/>
</dbReference>
<feature type="compositionally biased region" description="Basic and acidic residues" evidence="8">
    <location>
        <begin position="789"/>
        <end position="810"/>
    </location>
</feature>
<feature type="compositionally biased region" description="Polar residues" evidence="8">
    <location>
        <begin position="118"/>
        <end position="144"/>
    </location>
</feature>
<comment type="subcellular location">
    <subcellularLocation>
        <location evidence="2">Cytoplasm</location>
        <location evidence="2">Cytoskeleton</location>
        <location evidence="2">Spindle</location>
    </subcellularLocation>
    <subcellularLocation>
        <location evidence="1">Nucleus</location>
    </subcellularLocation>
</comment>
<sequence>MAKAVGSAAWVAAEKENVLDLLREEKEELIFPAQHELEWLNEHMNDIFTTSHVNITDVFKTPGKMHGKTPKTNRKRNAAETRVPLSDVFSAQPAQRQQSPVKTRFAKPPPRFEIPADVTQTQTQKTIIPSQADSGYHTSSQSQADPDETAPLNTIHEPARFERQSTDAMVRPERERSPGRRTTEGSFHSAKEDQTTKILAKQAEGPQPEPAIVSAPELEPQQQEPEQAAFEPESAPPADVDMDDIGSPSDESTPDRPLVRKGSLNFASLPAREPMKTSIGARISHQKKSFGPARNSQSLHHASHSSPKQDFDHSDDDDVVMEDSHIQILGRDESEDEQQPIRSTNETAAQRLQKKIEMLGKAPPPRASKSIPSVLQMVNRKSEAPKPGEKEAQTDADDDDWIKPLESASRANEDEHTDEDMDSDRADEFDVRAPELIAHEQRMAAFSPSPPRQRPGFGHAKSASTATLVSPAKLNMAPTRSPAKSISVSNPQQQQQPTTTPQGSPRRYLDLSASKSRLQSIMKSAKGLFTSSASVSAAAKMETLSPTARQANAMPGMFPRGGSVLEDKPLPKSPLKEGRRTRSSTEREKEEKRKDNDVKAMEKMDEQLQKAREKEAQKAAMQKQQHSEKEAEDAQPQSRIQRPPKAIREPVQKTKPAPVAIKVGTMSQRVPIGSSIANASQETLTAEPKRPGLTKKASTSSISSNTHFKTSVQSQPTKPKALLAAERKREADEREAKRKAEAKRELERKREEARQQEAKLRAETERKERERAAAEQAKRQAEQQAKQQAIERKRQEAARKAEQQRMERATQDASRPPSRAGGPPMSRSLIGHPIPTNPAKPAKRPVDEETARPQASKFGQASQQQDAKRRRTEDEQETQRPTMSGAPIRQSNFGKKPSIFNHSSYAPAPQPGQLGQFPQPPNRMAPPQMGQYAHSKIPFGESSNQPIHNKTPASASHKTPASAFKSTIQPVKSSPQYTPGEQINLPEIPTDSEDEDSDDEGNAFPIPDWATPGHLTEQLIRQEGMDGDAVFGPIAPLKMEEIFAKGNKERLKRLRDRTSSANWAMSGDGLTLEEVRIDREQRERMRVQGGWVYGQGK</sequence>
<keyword evidence="11" id="KW-1185">Reference proteome</keyword>
<dbReference type="VEuPathDB" id="FungiDB:HMPREF1541_03024"/>
<feature type="compositionally biased region" description="Acidic residues" evidence="8">
    <location>
        <begin position="990"/>
        <end position="1001"/>
    </location>
</feature>
<feature type="compositionally biased region" description="Low complexity" evidence="8">
    <location>
        <begin position="491"/>
        <end position="502"/>
    </location>
</feature>
<keyword evidence="4" id="KW-0963">Cytoplasm</keyword>
<evidence type="ECO:0000259" key="9">
    <source>
        <dbReference type="Pfam" id="PF03941"/>
    </source>
</evidence>
<evidence type="ECO:0000256" key="8">
    <source>
        <dbReference type="SAM" id="MobiDB-lite"/>
    </source>
</evidence>
<dbReference type="InParanoid" id="W2RZH9"/>
<feature type="compositionally biased region" description="Basic and acidic residues" evidence="8">
    <location>
        <begin position="725"/>
        <end position="781"/>
    </location>
</feature>
<dbReference type="HOGENOM" id="CLU_003318_1_0_1"/>
<reference evidence="10 11" key="1">
    <citation type="submission" date="2013-03" db="EMBL/GenBank/DDBJ databases">
        <title>The Genome Sequence of Phialophora europaea CBS 101466.</title>
        <authorList>
            <consortium name="The Broad Institute Genomics Platform"/>
            <person name="Cuomo C."/>
            <person name="de Hoog S."/>
            <person name="Gorbushina A."/>
            <person name="Walker B."/>
            <person name="Young S.K."/>
            <person name="Zeng Q."/>
            <person name="Gargeya S."/>
            <person name="Fitzgerald M."/>
            <person name="Haas B."/>
            <person name="Abouelleil A."/>
            <person name="Allen A.W."/>
            <person name="Alvarado L."/>
            <person name="Arachchi H.M."/>
            <person name="Berlin A.M."/>
            <person name="Chapman S.B."/>
            <person name="Gainer-Dewar J."/>
            <person name="Goldberg J."/>
            <person name="Griggs A."/>
            <person name="Gujja S."/>
            <person name="Hansen M."/>
            <person name="Howarth C."/>
            <person name="Imamovic A."/>
            <person name="Ireland A."/>
            <person name="Larimer J."/>
            <person name="McCowan C."/>
            <person name="Murphy C."/>
            <person name="Pearson M."/>
            <person name="Poon T.W."/>
            <person name="Priest M."/>
            <person name="Roberts A."/>
            <person name="Saif S."/>
            <person name="Shea T."/>
            <person name="Sisk P."/>
            <person name="Sykes S."/>
            <person name="Wortman J."/>
            <person name="Nusbaum C."/>
            <person name="Birren B."/>
        </authorList>
    </citation>
    <scope>NUCLEOTIDE SEQUENCE [LARGE SCALE GENOMIC DNA]</scope>
    <source>
        <strain evidence="10 11">CBS 101466</strain>
    </source>
</reference>
<feature type="compositionally biased region" description="Polar residues" evidence="8">
    <location>
        <begin position="340"/>
        <end position="350"/>
    </location>
</feature>
<dbReference type="GO" id="GO:0005819">
    <property type="term" value="C:spindle"/>
    <property type="evidence" value="ECO:0007669"/>
    <property type="project" value="UniProtKB-SubCell"/>
</dbReference>
<comment type="similarity">
    <text evidence="3">Belongs to the INCENP family.</text>
</comment>
<name>W2RZH9_CYPE1</name>
<evidence type="ECO:0000313" key="10">
    <source>
        <dbReference type="EMBL" id="ETN41089.1"/>
    </source>
</evidence>
<feature type="compositionally biased region" description="Basic and acidic residues" evidence="8">
    <location>
        <begin position="565"/>
        <end position="617"/>
    </location>
</feature>
<proteinExistence type="inferred from homology"/>
<protein>
    <recommendedName>
        <fullName evidence="9">Inner centromere protein ARK-binding domain-containing protein</fullName>
    </recommendedName>
</protein>
<evidence type="ECO:0000256" key="6">
    <source>
        <dbReference type="ARBA" id="ARBA00023212"/>
    </source>
</evidence>
<dbReference type="AlphaFoldDB" id="W2RZH9"/>
<organism evidence="10 11">
    <name type="scientific">Cyphellophora europaea (strain CBS 101466)</name>
    <name type="common">Phialophora europaea</name>
    <dbReference type="NCBI Taxonomy" id="1220924"/>
    <lineage>
        <taxon>Eukaryota</taxon>
        <taxon>Fungi</taxon>
        <taxon>Dikarya</taxon>
        <taxon>Ascomycota</taxon>
        <taxon>Pezizomycotina</taxon>
        <taxon>Eurotiomycetes</taxon>
        <taxon>Chaetothyriomycetidae</taxon>
        <taxon>Chaetothyriales</taxon>
        <taxon>Cyphellophoraceae</taxon>
        <taxon>Cyphellophora</taxon>
    </lineage>
</organism>
<dbReference type="GO" id="GO:0007059">
    <property type="term" value="P:chromosome segregation"/>
    <property type="evidence" value="ECO:0007669"/>
    <property type="project" value="UniProtKB-KW"/>
</dbReference>